<protein>
    <submittedName>
        <fullName evidence="1">Uncharacterized protein</fullName>
    </submittedName>
</protein>
<proteinExistence type="predicted"/>
<sequence>MQLGILVNRKTTCVTLLCVSPSLGYSRFRKVNMIEASQGHKKHELLIGSLFSCISWIAGRTLFSKLLYRRQSCRRGCPDMETKFEMNVYLITRCRLLALLYVISGLGAAGEGITKDCIVGGMLGRLPLKGIVSLSSKD</sequence>
<comment type="caution">
    <text evidence="1">The sequence shown here is derived from an EMBL/GenBank/DDBJ whole genome shotgun (WGS) entry which is preliminary data.</text>
</comment>
<organism evidence="1 2">
    <name type="scientific">Ceratopteris richardii</name>
    <name type="common">Triangle waterfern</name>
    <dbReference type="NCBI Taxonomy" id="49495"/>
    <lineage>
        <taxon>Eukaryota</taxon>
        <taxon>Viridiplantae</taxon>
        <taxon>Streptophyta</taxon>
        <taxon>Embryophyta</taxon>
        <taxon>Tracheophyta</taxon>
        <taxon>Polypodiopsida</taxon>
        <taxon>Polypodiidae</taxon>
        <taxon>Polypodiales</taxon>
        <taxon>Pteridineae</taxon>
        <taxon>Pteridaceae</taxon>
        <taxon>Parkerioideae</taxon>
        <taxon>Ceratopteris</taxon>
    </lineage>
</organism>
<name>A0A8T2QMW8_CERRI</name>
<evidence type="ECO:0000313" key="2">
    <source>
        <dbReference type="Proteomes" id="UP000825935"/>
    </source>
</evidence>
<accession>A0A8T2QMW8</accession>
<dbReference type="Proteomes" id="UP000825935">
    <property type="component" value="Chromosome 33"/>
</dbReference>
<reference evidence="1" key="1">
    <citation type="submission" date="2021-08" db="EMBL/GenBank/DDBJ databases">
        <title>WGS assembly of Ceratopteris richardii.</title>
        <authorList>
            <person name="Marchant D.B."/>
            <person name="Chen G."/>
            <person name="Jenkins J."/>
            <person name="Shu S."/>
            <person name="Leebens-Mack J."/>
            <person name="Grimwood J."/>
            <person name="Schmutz J."/>
            <person name="Soltis P."/>
            <person name="Soltis D."/>
            <person name="Chen Z.-H."/>
        </authorList>
    </citation>
    <scope>NUCLEOTIDE SEQUENCE</scope>
    <source>
        <strain evidence="1">Whitten #5841</strain>
        <tissue evidence="1">Leaf</tissue>
    </source>
</reference>
<gene>
    <name evidence="1" type="ORF">KP509_33G019700</name>
</gene>
<dbReference type="EMBL" id="CM035438">
    <property type="protein sequence ID" value="KAH7285269.1"/>
    <property type="molecule type" value="Genomic_DNA"/>
</dbReference>
<keyword evidence="2" id="KW-1185">Reference proteome</keyword>
<dbReference type="AlphaFoldDB" id="A0A8T2QMW8"/>
<evidence type="ECO:0000313" key="1">
    <source>
        <dbReference type="EMBL" id="KAH7285269.1"/>
    </source>
</evidence>